<feature type="region of interest" description="Disordered" evidence="1">
    <location>
        <begin position="175"/>
        <end position="234"/>
    </location>
</feature>
<name>A0AAD9AR66_9PEZI</name>
<reference evidence="2" key="1">
    <citation type="submission" date="2023-01" db="EMBL/GenBank/DDBJ databases">
        <title>Colletotrichum chrysophilum M932 genome sequence.</title>
        <authorList>
            <person name="Baroncelli R."/>
        </authorList>
    </citation>
    <scope>NUCLEOTIDE SEQUENCE</scope>
    <source>
        <strain evidence="2">M932</strain>
    </source>
</reference>
<sequence length="298" mass="31953">MSRSAINKARALARALAKAQRGMGSMQQHITSCKDAPAARLADVVLLGYRQGGGGERRSEGAEDQPTPQAPIKARHRLREETIDSVGVLIFPAGREQGRGLARLTAKFSDKFSDHSSAVLENDDDTNQKPAQPDGSRDLLMPVIGLGDVEQRRSGPANMGPFLLDASGSSPCAAVSPLRARRTEQDSAAWPSVPHCDPSLSSVVDAEEETIDSNSWRSPQRPSPSPSSLTSAPATASRRCRLAALRSLATLSPDQCLSCLGNWYSSASSGIRRNLASLGCRHRAPSPTWRYRRATSQS</sequence>
<accession>A0AAD9AR66</accession>
<protein>
    <submittedName>
        <fullName evidence="2">Uncharacterized protein</fullName>
    </submittedName>
</protein>
<proteinExistence type="predicted"/>
<gene>
    <name evidence="2" type="ORF">CCHR01_05609</name>
</gene>
<evidence type="ECO:0000313" key="2">
    <source>
        <dbReference type="EMBL" id="KAK1851722.1"/>
    </source>
</evidence>
<evidence type="ECO:0000313" key="3">
    <source>
        <dbReference type="Proteomes" id="UP001243330"/>
    </source>
</evidence>
<feature type="compositionally biased region" description="Low complexity" evidence="1">
    <location>
        <begin position="213"/>
        <end position="234"/>
    </location>
</feature>
<dbReference type="EMBL" id="JAQOWY010000090">
    <property type="protein sequence ID" value="KAK1851722.1"/>
    <property type="molecule type" value="Genomic_DNA"/>
</dbReference>
<dbReference type="Proteomes" id="UP001243330">
    <property type="component" value="Unassembled WGS sequence"/>
</dbReference>
<organism evidence="2 3">
    <name type="scientific">Colletotrichum chrysophilum</name>
    <dbReference type="NCBI Taxonomy" id="1836956"/>
    <lineage>
        <taxon>Eukaryota</taxon>
        <taxon>Fungi</taxon>
        <taxon>Dikarya</taxon>
        <taxon>Ascomycota</taxon>
        <taxon>Pezizomycotina</taxon>
        <taxon>Sordariomycetes</taxon>
        <taxon>Hypocreomycetidae</taxon>
        <taxon>Glomerellales</taxon>
        <taxon>Glomerellaceae</taxon>
        <taxon>Colletotrichum</taxon>
        <taxon>Colletotrichum gloeosporioides species complex</taxon>
    </lineage>
</organism>
<dbReference type="AlphaFoldDB" id="A0AAD9AR66"/>
<feature type="region of interest" description="Disordered" evidence="1">
    <location>
        <begin position="117"/>
        <end position="140"/>
    </location>
</feature>
<comment type="caution">
    <text evidence="2">The sequence shown here is derived from an EMBL/GenBank/DDBJ whole genome shotgun (WGS) entry which is preliminary data.</text>
</comment>
<keyword evidence="3" id="KW-1185">Reference proteome</keyword>
<evidence type="ECO:0000256" key="1">
    <source>
        <dbReference type="SAM" id="MobiDB-lite"/>
    </source>
</evidence>